<keyword evidence="2" id="KW-1185">Reference proteome</keyword>
<comment type="caution">
    <text evidence="1">The sequence shown here is derived from an EMBL/GenBank/DDBJ whole genome shotgun (WGS) entry which is preliminary data.</text>
</comment>
<dbReference type="RefSeq" id="WP_255971800.1">
    <property type="nucleotide sequence ID" value="NZ_JANFQF010000017.1"/>
</dbReference>
<organism evidence="1 2">
    <name type="scientific">Rhodococcus tibetensis</name>
    <dbReference type="NCBI Taxonomy" id="2965064"/>
    <lineage>
        <taxon>Bacteria</taxon>
        <taxon>Bacillati</taxon>
        <taxon>Actinomycetota</taxon>
        <taxon>Actinomycetes</taxon>
        <taxon>Mycobacteriales</taxon>
        <taxon>Nocardiaceae</taxon>
        <taxon>Rhodococcus</taxon>
    </lineage>
</organism>
<name>A0ABT1QGN8_9NOCA</name>
<dbReference type="EMBL" id="JANFQF010000017">
    <property type="protein sequence ID" value="MCQ4121352.1"/>
    <property type="molecule type" value="Genomic_DNA"/>
</dbReference>
<accession>A0ABT1QGN8</accession>
<gene>
    <name evidence="1" type="ORF">NOF53_19645</name>
</gene>
<evidence type="ECO:0000313" key="2">
    <source>
        <dbReference type="Proteomes" id="UP001524501"/>
    </source>
</evidence>
<dbReference type="Proteomes" id="UP001524501">
    <property type="component" value="Unassembled WGS sequence"/>
</dbReference>
<reference evidence="1 2" key="1">
    <citation type="submission" date="2022-07" db="EMBL/GenBank/DDBJ databases">
        <title>Degradation activity of malathion, p-nitrophenol and potential low-temperature adaptation strategy of Rhodococcus sp. FXJ9.536.</title>
        <authorList>
            <person name="Huang J."/>
            <person name="Huang Y."/>
        </authorList>
    </citation>
    <scope>NUCLEOTIDE SEQUENCE [LARGE SCALE GENOMIC DNA]</scope>
    <source>
        <strain evidence="1 2">FXJ9.536</strain>
    </source>
</reference>
<proteinExistence type="predicted"/>
<protein>
    <submittedName>
        <fullName evidence="1">Uncharacterized protein</fullName>
    </submittedName>
</protein>
<sequence>MTDQKPKAMRRKNKRCEVVISDRTYLFAHSSGRKATALRDGIALARMVRGRWSRATTVTRKTLAATDALDECILTVFHKVVTPGRTGAFDQVMTDLSNI</sequence>
<evidence type="ECO:0000313" key="1">
    <source>
        <dbReference type="EMBL" id="MCQ4121352.1"/>
    </source>
</evidence>